<comment type="cofactor">
    <cofactor evidence="11 12">
        <name>FMNH2</name>
        <dbReference type="ChEBI" id="CHEBI:57618"/>
    </cofactor>
    <text evidence="11 12">Reduced FMN (FMNH(2)).</text>
</comment>
<dbReference type="HAMAP" id="MF_00300">
    <property type="entry name" value="Chorismate_synth"/>
    <property type="match status" value="1"/>
</dbReference>
<protein>
    <recommendedName>
        <fullName evidence="3 11">Chorismate synthase</fullName>
        <shortName evidence="11">CS</shortName>
        <ecNumber evidence="3 11">4.2.3.5</ecNumber>
    </recommendedName>
    <alternativeName>
        <fullName evidence="11">5-enolpyruvylshikimate-3-phosphate phospholyase</fullName>
    </alternativeName>
</protein>
<dbReference type="EMBL" id="LT838272">
    <property type="protein sequence ID" value="SMB98627.1"/>
    <property type="molecule type" value="Genomic_DNA"/>
</dbReference>
<dbReference type="GO" id="GO:0008652">
    <property type="term" value="P:amino acid biosynthetic process"/>
    <property type="evidence" value="ECO:0007669"/>
    <property type="project" value="UniProtKB-KW"/>
</dbReference>
<comment type="function">
    <text evidence="11">Catalyzes the anti-1,4-elimination of the C-3 phosphate and the C-6 proR hydrogen from 5-enolpyruvylshikimate-3-phosphate (EPSP) to yield chorismate, which is the branch point compound that serves as the starting substrate for the three terminal pathways of aromatic amino acid biosynthesis. This reaction introduces a second double bond into the aromatic ring system.</text>
</comment>
<evidence type="ECO:0000313" key="13">
    <source>
        <dbReference type="EMBL" id="SMB98627.1"/>
    </source>
</evidence>
<name>A0A1W1VZ38_9FIRM</name>
<evidence type="ECO:0000256" key="11">
    <source>
        <dbReference type="HAMAP-Rule" id="MF_00300"/>
    </source>
</evidence>
<dbReference type="Proteomes" id="UP000192569">
    <property type="component" value="Chromosome I"/>
</dbReference>
<dbReference type="CDD" id="cd07304">
    <property type="entry name" value="Chorismate_synthase"/>
    <property type="match status" value="1"/>
</dbReference>
<comment type="caution">
    <text evidence="11">Lacks conserved residue(s) required for the propagation of feature annotation.</text>
</comment>
<keyword evidence="4 11" id="KW-0028">Amino-acid biosynthesis</keyword>
<keyword evidence="6 11" id="KW-0288">FMN</keyword>
<dbReference type="EC" id="4.2.3.5" evidence="3 11"/>
<comment type="catalytic activity">
    <reaction evidence="11 12">
        <text>5-O-(1-carboxyvinyl)-3-phosphoshikimate = chorismate + phosphate</text>
        <dbReference type="Rhea" id="RHEA:21020"/>
        <dbReference type="ChEBI" id="CHEBI:29748"/>
        <dbReference type="ChEBI" id="CHEBI:43474"/>
        <dbReference type="ChEBI" id="CHEBI:57701"/>
        <dbReference type="EC" id="4.2.3.5"/>
    </reaction>
</comment>
<feature type="binding site" evidence="11">
    <location>
        <position position="291"/>
    </location>
    <ligand>
        <name>FMN</name>
        <dbReference type="ChEBI" id="CHEBI:58210"/>
    </ligand>
</feature>
<keyword evidence="14" id="KW-1185">Reference proteome</keyword>
<reference evidence="13 14" key="1">
    <citation type="submission" date="2017-04" db="EMBL/GenBank/DDBJ databases">
        <authorList>
            <person name="Afonso C.L."/>
            <person name="Miller P.J."/>
            <person name="Scott M.A."/>
            <person name="Spackman E."/>
            <person name="Goraichik I."/>
            <person name="Dimitrov K.M."/>
            <person name="Suarez D.L."/>
            <person name="Swayne D.E."/>
        </authorList>
    </citation>
    <scope>NUCLEOTIDE SEQUENCE [LARGE SCALE GENOMIC DNA]</scope>
    <source>
        <strain evidence="13 14">ToBE</strain>
    </source>
</reference>
<dbReference type="PROSITE" id="PS00787">
    <property type="entry name" value="CHORISMATE_SYNTHASE_1"/>
    <property type="match status" value="1"/>
</dbReference>
<evidence type="ECO:0000256" key="8">
    <source>
        <dbReference type="ARBA" id="ARBA00022857"/>
    </source>
</evidence>
<dbReference type="NCBIfam" id="TIGR00033">
    <property type="entry name" value="aroC"/>
    <property type="match status" value="1"/>
</dbReference>
<evidence type="ECO:0000256" key="1">
    <source>
        <dbReference type="ARBA" id="ARBA00005044"/>
    </source>
</evidence>
<dbReference type="AlphaFoldDB" id="A0A1W1VZ38"/>
<dbReference type="OrthoDB" id="9771806at2"/>
<accession>A0A1W1VZ38</accession>
<feature type="binding site" evidence="11">
    <location>
        <position position="40"/>
    </location>
    <ligand>
        <name>NADP(+)</name>
        <dbReference type="ChEBI" id="CHEBI:58349"/>
    </ligand>
</feature>
<dbReference type="InterPro" id="IPR000453">
    <property type="entry name" value="Chorismate_synth"/>
</dbReference>
<sequence>MLRFLTAGESHGPSLVTIVEGMPAGIPLNIEFINARLARRQGGYGRGERMAIEKDEVEILSGVRGGFTLGSPIALRIANRDWANWREIMSPAPGAKEDRRVTRPRPGHADLPGGIKYAQGDLRNVLERASARETAARVAAGAIAIAFLECLGVELATHVVRIGPVQVKREIPFDEALGATASPVYCADEEASRSMLEAIDEAREKGDTLGGIFEILVRGLPPGLGSHVHWDRRLDGRLAQALMSIPAIKGVEIGEGFALAAKRGSEAHDEIGFTPGKGFFHYSNRAGGLEGGITNGEILIVRAAMKPIPTLRQPLRSVDWITKEEVVAAVERSDVCAVPAAAVVGEAMVAWVLACAYLEKFGGDHLEEIKKRVKEYWDYVRNL</sequence>
<dbReference type="InterPro" id="IPR035904">
    <property type="entry name" value="Chorismate_synth_AroC_sf"/>
</dbReference>
<feature type="binding site" evidence="11">
    <location>
        <begin position="306"/>
        <end position="310"/>
    </location>
    <ligand>
        <name>FMN</name>
        <dbReference type="ChEBI" id="CHEBI:58210"/>
    </ligand>
</feature>
<keyword evidence="10 11" id="KW-0456">Lyase</keyword>
<keyword evidence="7 11" id="KW-0274">FAD</keyword>
<evidence type="ECO:0000256" key="7">
    <source>
        <dbReference type="ARBA" id="ARBA00022827"/>
    </source>
</evidence>
<dbReference type="FunFam" id="3.60.150.10:FF:000002">
    <property type="entry name" value="Chorismate synthase"/>
    <property type="match status" value="1"/>
</dbReference>
<evidence type="ECO:0000256" key="10">
    <source>
        <dbReference type="ARBA" id="ARBA00023239"/>
    </source>
</evidence>
<dbReference type="PROSITE" id="PS00788">
    <property type="entry name" value="CHORISMATE_SYNTHASE_2"/>
    <property type="match status" value="1"/>
</dbReference>
<evidence type="ECO:0000256" key="5">
    <source>
        <dbReference type="ARBA" id="ARBA00022630"/>
    </source>
</evidence>
<dbReference type="SUPFAM" id="SSF103263">
    <property type="entry name" value="Chorismate synthase, AroC"/>
    <property type="match status" value="1"/>
</dbReference>
<feature type="binding site" evidence="11">
    <location>
        <begin position="128"/>
        <end position="130"/>
    </location>
    <ligand>
        <name>FMN</name>
        <dbReference type="ChEBI" id="CHEBI:58210"/>
    </ligand>
</feature>
<organism evidence="13 14">
    <name type="scientific">Thermanaeromonas toyohensis ToBE</name>
    <dbReference type="NCBI Taxonomy" id="698762"/>
    <lineage>
        <taxon>Bacteria</taxon>
        <taxon>Bacillati</taxon>
        <taxon>Bacillota</taxon>
        <taxon>Clostridia</taxon>
        <taxon>Neomoorellales</taxon>
        <taxon>Neomoorellaceae</taxon>
        <taxon>Thermanaeromonas</taxon>
    </lineage>
</organism>
<dbReference type="UniPathway" id="UPA00053">
    <property type="reaction ID" value="UER00090"/>
</dbReference>
<dbReference type="STRING" id="698762.SAMN00808754_2452"/>
<evidence type="ECO:0000313" key="14">
    <source>
        <dbReference type="Proteomes" id="UP000192569"/>
    </source>
</evidence>
<dbReference type="GO" id="GO:0010181">
    <property type="term" value="F:FMN binding"/>
    <property type="evidence" value="ECO:0007669"/>
    <property type="project" value="TreeGrafter"/>
</dbReference>
<keyword evidence="9 11" id="KW-0057">Aromatic amino acid biosynthesis</keyword>
<dbReference type="PANTHER" id="PTHR21085:SF0">
    <property type="entry name" value="CHORISMATE SYNTHASE"/>
    <property type="match status" value="1"/>
</dbReference>
<dbReference type="GO" id="GO:0004107">
    <property type="term" value="F:chorismate synthase activity"/>
    <property type="evidence" value="ECO:0007669"/>
    <property type="project" value="UniProtKB-UniRule"/>
</dbReference>
<keyword evidence="5 11" id="KW-0285">Flavoprotein</keyword>
<comment type="pathway">
    <text evidence="1 11 12">Metabolic intermediate biosynthesis; chorismate biosynthesis; chorismate from D-erythrose 4-phosphate and phosphoenolpyruvate: step 7/7.</text>
</comment>
<dbReference type="PANTHER" id="PTHR21085">
    <property type="entry name" value="CHORISMATE SYNTHASE"/>
    <property type="match status" value="1"/>
</dbReference>
<dbReference type="GO" id="GO:0005829">
    <property type="term" value="C:cytosol"/>
    <property type="evidence" value="ECO:0007669"/>
    <property type="project" value="TreeGrafter"/>
</dbReference>
<feature type="binding site" evidence="11">
    <location>
        <position position="332"/>
    </location>
    <ligand>
        <name>FMN</name>
        <dbReference type="ChEBI" id="CHEBI:58210"/>
    </ligand>
</feature>
<dbReference type="PROSITE" id="PS00789">
    <property type="entry name" value="CHORISMATE_SYNTHASE_3"/>
    <property type="match status" value="1"/>
</dbReference>
<dbReference type="GO" id="GO:0009423">
    <property type="term" value="P:chorismate biosynthetic process"/>
    <property type="evidence" value="ECO:0007669"/>
    <property type="project" value="UniProtKB-UniRule"/>
</dbReference>
<dbReference type="Pfam" id="PF01264">
    <property type="entry name" value="Chorismate_synt"/>
    <property type="match status" value="1"/>
</dbReference>
<evidence type="ECO:0000256" key="2">
    <source>
        <dbReference type="ARBA" id="ARBA00008014"/>
    </source>
</evidence>
<dbReference type="GO" id="GO:0009073">
    <property type="term" value="P:aromatic amino acid family biosynthetic process"/>
    <property type="evidence" value="ECO:0007669"/>
    <property type="project" value="UniProtKB-KW"/>
</dbReference>
<evidence type="ECO:0000256" key="4">
    <source>
        <dbReference type="ARBA" id="ARBA00022605"/>
    </source>
</evidence>
<comment type="similarity">
    <text evidence="2 11 12">Belongs to the chorismate synthase family.</text>
</comment>
<feature type="binding site" evidence="11">
    <location>
        <position position="46"/>
    </location>
    <ligand>
        <name>NADP(+)</name>
        <dbReference type="ChEBI" id="CHEBI:58349"/>
    </ligand>
</feature>
<proteinExistence type="inferred from homology"/>
<evidence type="ECO:0000256" key="6">
    <source>
        <dbReference type="ARBA" id="ARBA00022643"/>
    </source>
</evidence>
<dbReference type="NCBIfam" id="NF003793">
    <property type="entry name" value="PRK05382.1"/>
    <property type="match status" value="1"/>
</dbReference>
<dbReference type="InterPro" id="IPR020541">
    <property type="entry name" value="Chorismate_synthase_CS"/>
</dbReference>
<dbReference type="RefSeq" id="WP_084666006.1">
    <property type="nucleotide sequence ID" value="NZ_LT838272.1"/>
</dbReference>
<dbReference type="PIRSF" id="PIRSF001456">
    <property type="entry name" value="Chorismate_synth"/>
    <property type="match status" value="1"/>
</dbReference>
<gene>
    <name evidence="11" type="primary">aroC</name>
    <name evidence="13" type="ORF">SAMN00808754_2452</name>
</gene>
<comment type="subunit">
    <text evidence="11">Homotetramer.</text>
</comment>
<evidence type="ECO:0000256" key="9">
    <source>
        <dbReference type="ARBA" id="ARBA00023141"/>
    </source>
</evidence>
<evidence type="ECO:0000256" key="12">
    <source>
        <dbReference type="RuleBase" id="RU000605"/>
    </source>
</evidence>
<dbReference type="Gene3D" id="3.60.150.10">
    <property type="entry name" value="Chorismate synthase AroC"/>
    <property type="match status" value="1"/>
</dbReference>
<evidence type="ECO:0000256" key="3">
    <source>
        <dbReference type="ARBA" id="ARBA00013036"/>
    </source>
</evidence>
<keyword evidence="8 11" id="KW-0521">NADP</keyword>